<reference evidence="7 8" key="1">
    <citation type="journal article" date="2019" name="Int. J. Syst. Evol. Microbiol.">
        <title>The Global Catalogue of Microorganisms (GCM) 10K type strain sequencing project: providing services to taxonomists for standard genome sequencing and annotation.</title>
        <authorList>
            <consortium name="The Broad Institute Genomics Platform"/>
            <consortium name="The Broad Institute Genome Sequencing Center for Infectious Disease"/>
            <person name="Wu L."/>
            <person name="Ma J."/>
        </authorList>
    </citation>
    <scope>NUCLEOTIDE SEQUENCE [LARGE SCALE GENOMIC DNA]</scope>
    <source>
        <strain evidence="7 8">JCM 3325</strain>
    </source>
</reference>
<dbReference type="EMBL" id="BAAARW010000037">
    <property type="protein sequence ID" value="GAA2449042.1"/>
    <property type="molecule type" value="Genomic_DNA"/>
</dbReference>
<feature type="transmembrane region" description="Helical" evidence="5">
    <location>
        <begin position="487"/>
        <end position="508"/>
    </location>
</feature>
<feature type="transmembrane region" description="Helical" evidence="5">
    <location>
        <begin position="392"/>
        <end position="416"/>
    </location>
</feature>
<proteinExistence type="predicted"/>
<keyword evidence="4 5" id="KW-0472">Membrane</keyword>
<gene>
    <name evidence="7" type="ORF">GCM10010191_78120</name>
</gene>
<evidence type="ECO:0000256" key="4">
    <source>
        <dbReference type="ARBA" id="ARBA00023136"/>
    </source>
</evidence>
<evidence type="ECO:0000256" key="2">
    <source>
        <dbReference type="ARBA" id="ARBA00022692"/>
    </source>
</evidence>
<evidence type="ECO:0000313" key="8">
    <source>
        <dbReference type="Proteomes" id="UP001501231"/>
    </source>
</evidence>
<feature type="transmembrane region" description="Helical" evidence="5">
    <location>
        <begin position="33"/>
        <end position="54"/>
    </location>
</feature>
<name>A0ABN3K475_9ACTN</name>
<feature type="transmembrane region" description="Helical" evidence="5">
    <location>
        <begin position="304"/>
        <end position="325"/>
    </location>
</feature>
<feature type="transmembrane region" description="Helical" evidence="5">
    <location>
        <begin position="346"/>
        <end position="372"/>
    </location>
</feature>
<sequence length="513" mass="53177">MTATIASYRPETRPGSAGFRSLLRAEWTKFRTVRGWVVGALVAVLAMVAFGLVATSASLPHEADKLPTGPGGEPVNDSFFFVHQPLSGDGSITVPVTSLTGTADIGGEQLDRVQPWAKAGLIVKKDTSPGSSYAAVMLTGTHGVRMQYDYTHDLAGMPGTAKAGAPRWLRLTRTGDTITAFASAEGTQWTKVGSARPAELGQTVQVGLFVTSPQNMESVSPGGATFDPAAATAAFGRPALDGQWRPGAWKGEQLGRAGTAGSFSPVLKPGFTEEQGTFTLTGAGDIAPVVGGPSLGNGYSIENFLVGTFAGAIAMMVVAALFVTVEYRRGLIRTTLTANPRRGRVLVAKSLVIGCVAFVAGLFAATVMIKLGQSRAPGRGFHVLPVSSATEIRVIVGTALLLAATAVLALAVGALIRRSAMAITAVVVVLLLPYILSIASVLPEGAANWLLRVTPAAGFAIQQTVPHYDFVAGIYKPATGYYPLAPWAGFAVLCAWAAVALGAAVVTISRRDA</sequence>
<feature type="domain" description="ABC-2 type transporter transmembrane" evidence="6">
    <location>
        <begin position="300"/>
        <end position="505"/>
    </location>
</feature>
<protein>
    <recommendedName>
        <fullName evidence="6">ABC-2 type transporter transmembrane domain-containing protein</fullName>
    </recommendedName>
</protein>
<evidence type="ECO:0000256" key="1">
    <source>
        <dbReference type="ARBA" id="ARBA00004141"/>
    </source>
</evidence>
<comment type="subcellular location">
    <subcellularLocation>
        <location evidence="1">Membrane</location>
        <topology evidence="1">Multi-pass membrane protein</topology>
    </subcellularLocation>
</comment>
<organism evidence="7 8">
    <name type="scientific">Actinomadura vinacea</name>
    <dbReference type="NCBI Taxonomy" id="115336"/>
    <lineage>
        <taxon>Bacteria</taxon>
        <taxon>Bacillati</taxon>
        <taxon>Actinomycetota</taxon>
        <taxon>Actinomycetes</taxon>
        <taxon>Streptosporangiales</taxon>
        <taxon>Thermomonosporaceae</taxon>
        <taxon>Actinomadura</taxon>
    </lineage>
</organism>
<evidence type="ECO:0000259" key="6">
    <source>
        <dbReference type="Pfam" id="PF12698"/>
    </source>
</evidence>
<keyword evidence="2 5" id="KW-0812">Transmembrane</keyword>
<evidence type="ECO:0000256" key="5">
    <source>
        <dbReference type="SAM" id="Phobius"/>
    </source>
</evidence>
<dbReference type="Pfam" id="PF12698">
    <property type="entry name" value="ABC2_membrane_3"/>
    <property type="match status" value="1"/>
</dbReference>
<dbReference type="RefSeq" id="WP_344596112.1">
    <property type="nucleotide sequence ID" value="NZ_BAAARW010000037.1"/>
</dbReference>
<accession>A0ABN3K475</accession>
<dbReference type="Proteomes" id="UP001501231">
    <property type="component" value="Unassembled WGS sequence"/>
</dbReference>
<evidence type="ECO:0000256" key="3">
    <source>
        <dbReference type="ARBA" id="ARBA00022989"/>
    </source>
</evidence>
<comment type="caution">
    <text evidence="7">The sequence shown here is derived from an EMBL/GenBank/DDBJ whole genome shotgun (WGS) entry which is preliminary data.</text>
</comment>
<dbReference type="InterPro" id="IPR013525">
    <property type="entry name" value="ABC2_TM"/>
</dbReference>
<dbReference type="Gene3D" id="2.60.120.200">
    <property type="match status" value="1"/>
</dbReference>
<keyword evidence="8" id="KW-1185">Reference proteome</keyword>
<feature type="transmembrane region" description="Helical" evidence="5">
    <location>
        <begin position="423"/>
        <end position="442"/>
    </location>
</feature>
<keyword evidence="3 5" id="KW-1133">Transmembrane helix</keyword>
<evidence type="ECO:0000313" key="7">
    <source>
        <dbReference type="EMBL" id="GAA2449042.1"/>
    </source>
</evidence>